<dbReference type="GO" id="GO:0042907">
    <property type="term" value="F:xanthine transmembrane transporter activity"/>
    <property type="evidence" value="ECO:0007669"/>
    <property type="project" value="TreeGrafter"/>
</dbReference>
<feature type="compositionally biased region" description="Basic and acidic residues" evidence="7">
    <location>
        <begin position="483"/>
        <end position="493"/>
    </location>
</feature>
<keyword evidence="3" id="KW-0813">Transport</keyword>
<dbReference type="RefSeq" id="WP_159542028.1">
    <property type="nucleotide sequence ID" value="NZ_CP047156.1"/>
</dbReference>
<feature type="transmembrane region" description="Helical" evidence="8">
    <location>
        <begin position="410"/>
        <end position="428"/>
    </location>
</feature>
<feature type="transmembrane region" description="Helical" evidence="8">
    <location>
        <begin position="196"/>
        <end position="212"/>
    </location>
</feature>
<dbReference type="InterPro" id="IPR006043">
    <property type="entry name" value="NCS2"/>
</dbReference>
<dbReference type="GO" id="GO:0005886">
    <property type="term" value="C:plasma membrane"/>
    <property type="evidence" value="ECO:0007669"/>
    <property type="project" value="TreeGrafter"/>
</dbReference>
<feature type="transmembrane region" description="Helical" evidence="8">
    <location>
        <begin position="173"/>
        <end position="189"/>
    </location>
</feature>
<dbReference type="EMBL" id="CP047156">
    <property type="protein sequence ID" value="QHB98988.1"/>
    <property type="molecule type" value="Genomic_DNA"/>
</dbReference>
<comment type="similarity">
    <text evidence="2">Belongs to the nucleobase:cation symporter-2 (NCS2) (TC 2.A.40) family.</text>
</comment>
<feature type="transmembrane region" description="Helical" evidence="8">
    <location>
        <begin position="33"/>
        <end position="55"/>
    </location>
</feature>
<dbReference type="Pfam" id="PF00860">
    <property type="entry name" value="Xan_ur_permease"/>
    <property type="match status" value="1"/>
</dbReference>
<feature type="transmembrane region" description="Helical" evidence="8">
    <location>
        <begin position="268"/>
        <end position="286"/>
    </location>
</feature>
<gene>
    <name evidence="9" type="ORF">EK0264_00855</name>
</gene>
<evidence type="ECO:0000256" key="3">
    <source>
        <dbReference type="ARBA" id="ARBA00022448"/>
    </source>
</evidence>
<comment type="subcellular location">
    <subcellularLocation>
        <location evidence="1">Membrane</location>
        <topology evidence="1">Multi-pass membrane protein</topology>
    </subcellularLocation>
</comment>
<keyword evidence="6 8" id="KW-0472">Membrane</keyword>
<evidence type="ECO:0000313" key="9">
    <source>
        <dbReference type="EMBL" id="QHB98988.1"/>
    </source>
</evidence>
<dbReference type="InParanoid" id="A0A7L4YJI4"/>
<reference evidence="9 10" key="1">
    <citation type="journal article" date="2018" name="Int. J. Syst. Evol. Microbiol.">
        <title>Epidermidibacterium keratini gen. nov., sp. nov., a member of the family Sporichthyaceae, isolated from keratin epidermis.</title>
        <authorList>
            <person name="Lee D.G."/>
            <person name="Trujillo M.E."/>
            <person name="Kang S."/>
            <person name="Nam J.J."/>
            <person name="Kim Y.J."/>
        </authorList>
    </citation>
    <scope>NUCLEOTIDE SEQUENCE [LARGE SCALE GENOMIC DNA]</scope>
    <source>
        <strain evidence="9 10">EPI-7</strain>
    </source>
</reference>
<keyword evidence="10" id="KW-1185">Reference proteome</keyword>
<keyword evidence="4 8" id="KW-0812">Transmembrane</keyword>
<dbReference type="KEGG" id="eke:EK0264_00855"/>
<sequence length="522" mass="53902">MALGIGWKQKGDGKNVPLGEVVKPNERLSWGRTIGFGIQHVFAMFGATFVFPLLMGLNPQFGIMMSGVATILFLLIVRGRIPSYLGTSASFMGAVAVIAAQTASSGEDYAATLTGAILIAGLLLIVVGVIVHFLGGAVVSRVLPPAVTGAVVMLIGFNLAPVVAGVYWPKDQWVALITMIVAVVAALALRGFAARIAILISLIVGTLVSWLLDLMKVGVAEQTDATGATIPGQYPRFNLDQLGSADWIGLPQTIEGATGPLAGPHLPIFSMAAILVVIPGVIALIAENAGHVKAVAEMTGDDLDKSMGSAFIGDGVGTAVSSAFGGPPTTTYAENIGVMAATRVYSTAAYWVAAIVAILLGFSPKFGALIAAIPQGVLGGITVVLYGMIGLLGAKIWVENRVDFGNPINLVPMAAGLIIGIGDVKLTFSKDFTISGIALGTIAVIVLYHLGRAIAPRELKEDLARGQDSEIVDGTSMSVGEVRGADGRVHSPWESRSQGPGAHTSHGEVPPQAPPPGDRPAR</sequence>
<evidence type="ECO:0000256" key="2">
    <source>
        <dbReference type="ARBA" id="ARBA00008821"/>
    </source>
</evidence>
<feature type="region of interest" description="Disordered" evidence="7">
    <location>
        <begin position="474"/>
        <end position="522"/>
    </location>
</feature>
<keyword evidence="5 8" id="KW-1133">Transmembrane helix</keyword>
<accession>A0A7L4YJI4</accession>
<feature type="transmembrane region" description="Helical" evidence="8">
    <location>
        <begin position="109"/>
        <end position="134"/>
    </location>
</feature>
<feature type="compositionally biased region" description="Pro residues" evidence="7">
    <location>
        <begin position="511"/>
        <end position="522"/>
    </location>
</feature>
<feature type="transmembrane region" description="Helical" evidence="8">
    <location>
        <begin position="434"/>
        <end position="451"/>
    </location>
</feature>
<feature type="transmembrane region" description="Helical" evidence="8">
    <location>
        <begin position="377"/>
        <end position="398"/>
    </location>
</feature>
<feature type="transmembrane region" description="Helical" evidence="8">
    <location>
        <begin position="146"/>
        <end position="167"/>
    </location>
</feature>
<organism evidence="9 10">
    <name type="scientific">Epidermidibacterium keratini</name>
    <dbReference type="NCBI Taxonomy" id="1891644"/>
    <lineage>
        <taxon>Bacteria</taxon>
        <taxon>Bacillati</taxon>
        <taxon>Actinomycetota</taxon>
        <taxon>Actinomycetes</taxon>
        <taxon>Sporichthyales</taxon>
        <taxon>Sporichthyaceae</taxon>
        <taxon>Epidermidibacterium</taxon>
    </lineage>
</organism>
<feature type="transmembrane region" description="Helical" evidence="8">
    <location>
        <begin position="84"/>
        <end position="103"/>
    </location>
</feature>
<evidence type="ECO:0000256" key="6">
    <source>
        <dbReference type="ARBA" id="ARBA00023136"/>
    </source>
</evidence>
<evidence type="ECO:0000256" key="4">
    <source>
        <dbReference type="ARBA" id="ARBA00022692"/>
    </source>
</evidence>
<evidence type="ECO:0000256" key="8">
    <source>
        <dbReference type="SAM" id="Phobius"/>
    </source>
</evidence>
<evidence type="ECO:0000313" key="10">
    <source>
        <dbReference type="Proteomes" id="UP000463857"/>
    </source>
</evidence>
<feature type="transmembrane region" description="Helical" evidence="8">
    <location>
        <begin position="348"/>
        <end position="371"/>
    </location>
</feature>
<feature type="transmembrane region" description="Helical" evidence="8">
    <location>
        <begin position="61"/>
        <end position="77"/>
    </location>
</feature>
<dbReference type="AlphaFoldDB" id="A0A7L4YJI4"/>
<evidence type="ECO:0000256" key="5">
    <source>
        <dbReference type="ARBA" id="ARBA00022989"/>
    </source>
</evidence>
<name>A0A7L4YJI4_9ACTN</name>
<evidence type="ECO:0000256" key="7">
    <source>
        <dbReference type="SAM" id="MobiDB-lite"/>
    </source>
</evidence>
<protein>
    <submittedName>
        <fullName evidence="9">Nitrate reductase</fullName>
    </submittedName>
</protein>
<dbReference type="Proteomes" id="UP000463857">
    <property type="component" value="Chromosome"/>
</dbReference>
<dbReference type="PANTHER" id="PTHR42810:SF2">
    <property type="entry name" value="PURINE PERMEASE C1399.01C-RELATED"/>
    <property type="match status" value="1"/>
</dbReference>
<dbReference type="PANTHER" id="PTHR42810">
    <property type="entry name" value="PURINE PERMEASE C1399.01C-RELATED"/>
    <property type="match status" value="1"/>
</dbReference>
<dbReference type="OrthoDB" id="9779092at2"/>
<proteinExistence type="inferred from homology"/>
<evidence type="ECO:0000256" key="1">
    <source>
        <dbReference type="ARBA" id="ARBA00004141"/>
    </source>
</evidence>